<feature type="region of interest" description="Disordered" evidence="1">
    <location>
        <begin position="327"/>
        <end position="346"/>
    </location>
</feature>
<evidence type="ECO:0000313" key="4">
    <source>
        <dbReference type="Proteomes" id="UP000288805"/>
    </source>
</evidence>
<accession>A0A438J835</accession>
<protein>
    <recommendedName>
        <fullName evidence="2">DUF4283 domain-containing protein</fullName>
    </recommendedName>
</protein>
<dbReference type="PANTHER" id="PTHR34427:SF5">
    <property type="entry name" value="DUF4283 DOMAIN-CONTAINING PROTEIN"/>
    <property type="match status" value="1"/>
</dbReference>
<evidence type="ECO:0000256" key="1">
    <source>
        <dbReference type="SAM" id="MobiDB-lite"/>
    </source>
</evidence>
<name>A0A438J835_VITVI</name>
<feature type="compositionally biased region" description="Basic and acidic residues" evidence="1">
    <location>
        <begin position="332"/>
        <end position="343"/>
    </location>
</feature>
<dbReference type="Proteomes" id="UP000288805">
    <property type="component" value="Unassembled WGS sequence"/>
</dbReference>
<feature type="region of interest" description="Disordered" evidence="1">
    <location>
        <begin position="451"/>
        <end position="472"/>
    </location>
</feature>
<dbReference type="AlphaFoldDB" id="A0A438J835"/>
<organism evidence="3 4">
    <name type="scientific">Vitis vinifera</name>
    <name type="common">Grape</name>
    <dbReference type="NCBI Taxonomy" id="29760"/>
    <lineage>
        <taxon>Eukaryota</taxon>
        <taxon>Viridiplantae</taxon>
        <taxon>Streptophyta</taxon>
        <taxon>Embryophyta</taxon>
        <taxon>Tracheophyta</taxon>
        <taxon>Spermatophyta</taxon>
        <taxon>Magnoliopsida</taxon>
        <taxon>eudicotyledons</taxon>
        <taxon>Gunneridae</taxon>
        <taxon>Pentapetalae</taxon>
        <taxon>rosids</taxon>
        <taxon>Vitales</taxon>
        <taxon>Vitaceae</taxon>
        <taxon>Viteae</taxon>
        <taxon>Vitis</taxon>
    </lineage>
</organism>
<dbReference type="InterPro" id="IPR025558">
    <property type="entry name" value="DUF4283"/>
</dbReference>
<dbReference type="PANTHER" id="PTHR34427">
    <property type="entry name" value="DUF4283 DOMAIN PROTEIN"/>
    <property type="match status" value="1"/>
</dbReference>
<proteinExistence type="predicted"/>
<sequence length="779" mass="85833">MPWYLGRNRGGLLWKEAEASLRGLDLGNPAWAGCWREWRLVAGVFIMFCGGFGSKETLLGVPEGKGFLGGWALLAEKLRSIGILSRDETREAVIPHKTESKAGAPKGKKEKSYVEAVNTREAPRERRLGEAVWIQLGEEDVGKGREFLDRCLVGSWGETGVSDADLCDMEKRGKHHWKLQGEMRIARMGGCCCLIVFEFKAEANNVLQRGFRRFKESVLHLERWDPSVGCSQSRKQIKEVWVRVMGLPLHLWNREVFKKIGDSCGGFIAVDESTGALKELQWARILVKVEGIGGPSSLQVVIGTTCYAIQLWWEMLPRVTDVIPAGSSGKGKKMEVREEEGGKTRAGGAVEMVQAKGQPEKLAVPSEDGESSCTPALVTVSDMMQTRGVVAERQKDDGEYLQKEGTAIKTNDRSGWVLDSEVERRPREETPVVIKAVSGLDLLGPHSKVTKLKAQKGPTEEDRFEVGGPPLLGPRPNISGSEMGRAQVDPHKGSVGIGHPINYSTVPAGVRAREACREEADGWTDEVLVGASQGLSFPGCNFKELTDEALKEEAARYTSSCPRDVFSFGERVLYSSSSRSGWDGMMVDPVGGSDFGGIDMDPLRMIMADGREAEVLGSPGMALGTVGKEAEKVVGWDITEERNEGGEQCWQSSCLARFSRCLGMPTEGFEGEILLLLKRMKERKLQKGKKGNLETKIQEMTRGIIRSIGVGRFLDWGTVDSRGSAGGIVVFWDNRVLEMIELEKGECSISCHFKNCEDGFTWTFTGVYGPTKRRERENL</sequence>
<dbReference type="Pfam" id="PF14111">
    <property type="entry name" value="DUF4283"/>
    <property type="match status" value="1"/>
</dbReference>
<evidence type="ECO:0000313" key="3">
    <source>
        <dbReference type="EMBL" id="RVX05125.1"/>
    </source>
</evidence>
<gene>
    <name evidence="3" type="ORF">CK203_020160</name>
</gene>
<reference evidence="3 4" key="1">
    <citation type="journal article" date="2018" name="PLoS Genet.">
        <title>Population sequencing reveals clonal diversity and ancestral inbreeding in the grapevine cultivar Chardonnay.</title>
        <authorList>
            <person name="Roach M.J."/>
            <person name="Johnson D.L."/>
            <person name="Bohlmann J."/>
            <person name="van Vuuren H.J."/>
            <person name="Jones S.J."/>
            <person name="Pretorius I.S."/>
            <person name="Schmidt S.A."/>
            <person name="Borneman A.R."/>
        </authorList>
    </citation>
    <scope>NUCLEOTIDE SEQUENCE [LARGE SCALE GENOMIC DNA]</scope>
    <source>
        <strain evidence="4">cv. Chardonnay</strain>
        <tissue evidence="3">Leaf</tissue>
    </source>
</reference>
<feature type="domain" description="DUF4283" evidence="2">
    <location>
        <begin position="146"/>
        <end position="231"/>
    </location>
</feature>
<comment type="caution">
    <text evidence="3">The sequence shown here is derived from an EMBL/GenBank/DDBJ whole genome shotgun (WGS) entry which is preliminary data.</text>
</comment>
<dbReference type="EMBL" id="QGNW01000057">
    <property type="protein sequence ID" value="RVX05125.1"/>
    <property type="molecule type" value="Genomic_DNA"/>
</dbReference>
<evidence type="ECO:0000259" key="2">
    <source>
        <dbReference type="Pfam" id="PF14111"/>
    </source>
</evidence>